<dbReference type="Pfam" id="PF03734">
    <property type="entry name" value="YkuD"/>
    <property type="match status" value="1"/>
</dbReference>
<dbReference type="GO" id="GO:0016740">
    <property type="term" value="F:transferase activity"/>
    <property type="evidence" value="ECO:0007669"/>
    <property type="project" value="UniProtKB-KW"/>
</dbReference>
<dbReference type="GO" id="GO:0008360">
    <property type="term" value="P:regulation of cell shape"/>
    <property type="evidence" value="ECO:0007669"/>
    <property type="project" value="UniProtKB-UniRule"/>
</dbReference>
<keyword evidence="5 7" id="KW-0573">Peptidoglycan synthesis</keyword>
<evidence type="ECO:0000256" key="3">
    <source>
        <dbReference type="ARBA" id="ARBA00022679"/>
    </source>
</evidence>
<evidence type="ECO:0000256" key="5">
    <source>
        <dbReference type="ARBA" id="ARBA00022984"/>
    </source>
</evidence>
<keyword evidence="11" id="KW-1185">Reference proteome</keyword>
<dbReference type="InterPro" id="IPR050979">
    <property type="entry name" value="LD-transpeptidase"/>
</dbReference>
<dbReference type="STRING" id="1122214.Mame_02528"/>
<evidence type="ECO:0000256" key="8">
    <source>
        <dbReference type="SAM" id="MobiDB-lite"/>
    </source>
</evidence>
<name>A0A1U9Z2D1_9HYPH</name>
<keyword evidence="6 7" id="KW-0961">Cell wall biogenesis/degradation</keyword>
<dbReference type="Proteomes" id="UP000191135">
    <property type="component" value="Chromosome"/>
</dbReference>
<feature type="region of interest" description="Disordered" evidence="8">
    <location>
        <begin position="133"/>
        <end position="188"/>
    </location>
</feature>
<dbReference type="EMBL" id="CP020330">
    <property type="protein sequence ID" value="AQZ51855.1"/>
    <property type="molecule type" value="Genomic_DNA"/>
</dbReference>
<protein>
    <submittedName>
        <fullName evidence="10">Putative L,D-transpeptidase YkuD</fullName>
        <ecNumber evidence="10">2.-.-.-</ecNumber>
    </submittedName>
</protein>
<organism evidence="10 11">
    <name type="scientific">Martelella mediterranea DSM 17316</name>
    <dbReference type="NCBI Taxonomy" id="1122214"/>
    <lineage>
        <taxon>Bacteria</taxon>
        <taxon>Pseudomonadati</taxon>
        <taxon>Pseudomonadota</taxon>
        <taxon>Alphaproteobacteria</taxon>
        <taxon>Hyphomicrobiales</taxon>
        <taxon>Aurantimonadaceae</taxon>
        <taxon>Martelella</taxon>
    </lineage>
</organism>
<proteinExistence type="inferred from homology"/>
<dbReference type="CDD" id="cd16913">
    <property type="entry name" value="YkuD_like"/>
    <property type="match status" value="1"/>
</dbReference>
<sequence>MNPSSANPGQCESGKGFADYNGHTVEDMRKATLYTIPFYLALATAPAVTPVHAHEPLYRDGRQILLIAPDGAMLDYVPEAGSVVLSRDADGRQILLDAYGNLVATEFYADEYRPANAGYDTASGFDRTWQGGGNWGERPFGTNGRARWSRDFGNQNAYPPPPSNDFPSAPQTVTPDRTETSPPVARTSAKPDMNVVATQVFLDRKGFSPGVIDGLMGDNVRKALDAYAEATGERLDPVADSEKIMQSLSLEGGLPFTTYTITATDAAGPYVAAIPSDYAEKAELPEMSYTSVSEMLAEKFHMDEGFLKRMNPDADFSRPGTTVKVISIGKPKKAKVERILADKALKQLRAYDAEGTLIAAYPATIGSADTPSPSGTVSVERIAIDPNYTYNPHKNFKQGDNNQVLTINPGPNGPVGNVWIALSKPSYGIHGTPDPDKIGKTSSHGCVRLTNWDANELAGMVSPGVTVEFID</sequence>
<evidence type="ECO:0000256" key="4">
    <source>
        <dbReference type="ARBA" id="ARBA00022960"/>
    </source>
</evidence>
<keyword evidence="4 7" id="KW-0133">Cell shape</keyword>
<dbReference type="PROSITE" id="PS52029">
    <property type="entry name" value="LD_TPASE"/>
    <property type="match status" value="1"/>
</dbReference>
<dbReference type="GO" id="GO:0071555">
    <property type="term" value="P:cell wall organization"/>
    <property type="evidence" value="ECO:0007669"/>
    <property type="project" value="UniProtKB-UniRule"/>
</dbReference>
<dbReference type="UniPathway" id="UPA00219"/>
<comment type="similarity">
    <text evidence="2">Belongs to the YkuD family.</text>
</comment>
<accession>A0A1U9Z2D1</accession>
<evidence type="ECO:0000259" key="9">
    <source>
        <dbReference type="PROSITE" id="PS52029"/>
    </source>
</evidence>
<evidence type="ECO:0000256" key="6">
    <source>
        <dbReference type="ARBA" id="ARBA00023316"/>
    </source>
</evidence>
<keyword evidence="3 10" id="KW-0808">Transferase</keyword>
<dbReference type="Gene3D" id="2.40.440.10">
    <property type="entry name" value="L,D-transpeptidase catalytic domain-like"/>
    <property type="match status" value="1"/>
</dbReference>
<feature type="active site" description="Nucleophile" evidence="7">
    <location>
        <position position="446"/>
    </location>
</feature>
<evidence type="ECO:0000256" key="1">
    <source>
        <dbReference type="ARBA" id="ARBA00004752"/>
    </source>
</evidence>
<dbReference type="eggNOG" id="COG1376">
    <property type="taxonomic scope" value="Bacteria"/>
</dbReference>
<dbReference type="KEGG" id="mmed:Mame_02528"/>
<dbReference type="GO" id="GO:0018104">
    <property type="term" value="P:peptidoglycan-protein cross-linking"/>
    <property type="evidence" value="ECO:0007669"/>
    <property type="project" value="TreeGrafter"/>
</dbReference>
<evidence type="ECO:0000313" key="11">
    <source>
        <dbReference type="Proteomes" id="UP000191135"/>
    </source>
</evidence>
<dbReference type="PANTHER" id="PTHR30582:SF30">
    <property type="entry name" value="BLR4375 PROTEIN"/>
    <property type="match status" value="1"/>
</dbReference>
<dbReference type="InterPro" id="IPR005490">
    <property type="entry name" value="LD_TPept_cat_dom"/>
</dbReference>
<dbReference type="InterPro" id="IPR038063">
    <property type="entry name" value="Transpep_catalytic_dom"/>
</dbReference>
<reference evidence="10 11" key="1">
    <citation type="submission" date="2017-03" db="EMBL/GenBank/DDBJ databases">
        <title>Foreign affairs: Plasmid Transfer between Roseobacters and Rhizobia.</title>
        <authorList>
            <person name="Bartling P."/>
            <person name="Bunk B."/>
            <person name="Overmann J."/>
            <person name="Brinkmann H."/>
            <person name="Petersen J."/>
        </authorList>
    </citation>
    <scope>NUCLEOTIDE SEQUENCE [LARGE SCALE GENOMIC DNA]</scope>
    <source>
        <strain evidence="10 11">MACL11</strain>
    </source>
</reference>
<feature type="domain" description="L,D-TPase catalytic" evidence="9">
    <location>
        <begin position="337"/>
        <end position="470"/>
    </location>
</feature>
<dbReference type="GO" id="GO:0005576">
    <property type="term" value="C:extracellular region"/>
    <property type="evidence" value="ECO:0007669"/>
    <property type="project" value="TreeGrafter"/>
</dbReference>
<dbReference type="EC" id="2.-.-.-" evidence="10"/>
<dbReference type="AlphaFoldDB" id="A0A1U9Z2D1"/>
<evidence type="ECO:0000256" key="7">
    <source>
        <dbReference type="PROSITE-ProRule" id="PRU01373"/>
    </source>
</evidence>
<evidence type="ECO:0000256" key="2">
    <source>
        <dbReference type="ARBA" id="ARBA00005992"/>
    </source>
</evidence>
<gene>
    <name evidence="10" type="primary">ykuD</name>
    <name evidence="10" type="ORF">Mame_02528</name>
</gene>
<feature type="active site" description="Proton donor/acceptor" evidence="7">
    <location>
        <position position="430"/>
    </location>
</feature>
<comment type="pathway">
    <text evidence="1 7">Cell wall biogenesis; peptidoglycan biosynthesis.</text>
</comment>
<dbReference type="PANTHER" id="PTHR30582">
    <property type="entry name" value="L,D-TRANSPEPTIDASE"/>
    <property type="match status" value="1"/>
</dbReference>
<dbReference type="SUPFAM" id="SSF141523">
    <property type="entry name" value="L,D-transpeptidase catalytic domain-like"/>
    <property type="match status" value="1"/>
</dbReference>
<evidence type="ECO:0000313" key="10">
    <source>
        <dbReference type="EMBL" id="AQZ51855.1"/>
    </source>
</evidence>
<dbReference type="GO" id="GO:0071972">
    <property type="term" value="F:peptidoglycan L,D-transpeptidase activity"/>
    <property type="evidence" value="ECO:0007669"/>
    <property type="project" value="TreeGrafter"/>
</dbReference>